<organism evidence="1 2">
    <name type="scientific">Xanthomonas oryzae pv. oryzicola (strain BLS256)</name>
    <dbReference type="NCBI Taxonomy" id="383407"/>
    <lineage>
        <taxon>Bacteria</taxon>
        <taxon>Pseudomonadati</taxon>
        <taxon>Pseudomonadota</taxon>
        <taxon>Gammaproteobacteria</taxon>
        <taxon>Lysobacterales</taxon>
        <taxon>Lysobacteraceae</taxon>
        <taxon>Xanthomonas</taxon>
    </lineage>
</organism>
<dbReference type="HOGENOM" id="CLU_204065_0_0_6"/>
<protein>
    <submittedName>
        <fullName evidence="1">Uncharacterized protein</fullName>
    </submittedName>
</protein>
<proteinExistence type="predicted"/>
<name>G7TBW2_XANOB</name>
<accession>G7TBW2</accession>
<evidence type="ECO:0000313" key="2">
    <source>
        <dbReference type="Proteomes" id="UP000008851"/>
    </source>
</evidence>
<evidence type="ECO:0000313" key="1">
    <source>
        <dbReference type="EMBL" id="AEQ97371.1"/>
    </source>
</evidence>
<dbReference type="EMBL" id="CP003057">
    <property type="protein sequence ID" value="AEQ97371.1"/>
    <property type="molecule type" value="Genomic_DNA"/>
</dbReference>
<sequence length="49" mass="5737">MWPLCFGFDWLVALGLTVHTRTITLMLPRALKRGDARVELRARRPLWMA</sequence>
<dbReference type="KEGG" id="xor:XOC_3277"/>
<gene>
    <name evidence="1" type="ORF">XOC_3277</name>
</gene>
<dbReference type="Proteomes" id="UP000008851">
    <property type="component" value="Chromosome"/>
</dbReference>
<dbReference type="AlphaFoldDB" id="G7TBW2"/>
<reference evidence="1 2" key="1">
    <citation type="journal article" date="2011" name="J. Bacteriol.">
        <title>Two new complete genome sequences offer insight into host and tissue specificity of plant pathogenic Xanthomonas spp.</title>
        <authorList>
            <person name="Bogdanove A.J."/>
            <person name="Koebnik R."/>
            <person name="Lu H."/>
            <person name="Furutani A."/>
            <person name="Angiuoli S.V."/>
            <person name="Patil P.B."/>
            <person name="Van Sluys M.A."/>
            <person name="Ryan R.P."/>
            <person name="Meyer D.F."/>
            <person name="Han S.W."/>
            <person name="Aparna G."/>
            <person name="Rajaram M."/>
            <person name="Delcher A.L."/>
            <person name="Phillippy A.M."/>
            <person name="Puiu D."/>
            <person name="Schatz M.C."/>
            <person name="Shumway M."/>
            <person name="Sommer D.D."/>
            <person name="Trapnell C."/>
            <person name="Benahmed F."/>
            <person name="Dimitrov G."/>
            <person name="Madupu R."/>
            <person name="Radune D."/>
            <person name="Sullivan S."/>
            <person name="Jha G."/>
            <person name="Ishihara H."/>
            <person name="Lee S.W."/>
            <person name="Pandey A."/>
            <person name="Sharma V."/>
            <person name="Sriariyanun M."/>
            <person name="Szurek B."/>
            <person name="Vera-Cruz C.M."/>
            <person name="Dorman K.S."/>
            <person name="Ronald P.C."/>
            <person name="Verdier V."/>
            <person name="Dow J.M."/>
            <person name="Sonti R.V."/>
            <person name="Tsuge S."/>
            <person name="Brendel V.P."/>
            <person name="Rabinowicz P.D."/>
            <person name="Leach J.E."/>
            <person name="White F.F."/>
            <person name="Salzberg S.L."/>
        </authorList>
    </citation>
    <scope>NUCLEOTIDE SEQUENCE [LARGE SCALE GENOMIC DNA]</scope>
    <source>
        <strain evidence="1 2">BLS256</strain>
    </source>
</reference>